<keyword evidence="4 7" id="KW-0560">Oxidoreductase</keyword>
<comment type="similarity">
    <text evidence="2 7">Belongs to the UDP-glucose/GDP-mannose dehydrogenase family.</text>
</comment>
<evidence type="ECO:0000256" key="1">
    <source>
        <dbReference type="ARBA" id="ARBA00004701"/>
    </source>
</evidence>
<feature type="binding site" evidence="9">
    <location>
        <begin position="155"/>
        <end position="158"/>
    </location>
    <ligand>
        <name>substrate</name>
    </ligand>
</feature>
<dbReference type="Pfam" id="PF03720">
    <property type="entry name" value="UDPG_MGDP_dh_C"/>
    <property type="match status" value="1"/>
</dbReference>
<feature type="binding site" evidence="9">
    <location>
        <position position="210"/>
    </location>
    <ligand>
        <name>substrate</name>
    </ligand>
</feature>
<dbReference type="Pfam" id="PF00984">
    <property type="entry name" value="UDPG_MGDP_dh"/>
    <property type="match status" value="1"/>
</dbReference>
<evidence type="ECO:0000256" key="7">
    <source>
        <dbReference type="PIRNR" id="PIRNR000124"/>
    </source>
</evidence>
<evidence type="ECO:0000256" key="5">
    <source>
        <dbReference type="ARBA" id="ARBA00023027"/>
    </source>
</evidence>
<evidence type="ECO:0000256" key="10">
    <source>
        <dbReference type="PIRSR" id="PIRSR500134-3"/>
    </source>
</evidence>
<evidence type="ECO:0000256" key="4">
    <source>
        <dbReference type="ARBA" id="ARBA00023002"/>
    </source>
</evidence>
<dbReference type="EMBL" id="MHMT01000023">
    <property type="protein sequence ID" value="OGZ32212.1"/>
    <property type="molecule type" value="Genomic_DNA"/>
</dbReference>
<feature type="binding site" evidence="9">
    <location>
        <position position="263"/>
    </location>
    <ligand>
        <name>substrate</name>
    </ligand>
</feature>
<dbReference type="InterPro" id="IPR036291">
    <property type="entry name" value="NAD(P)-bd_dom_sf"/>
</dbReference>
<dbReference type="GO" id="GO:0006065">
    <property type="term" value="P:UDP-glucuronate biosynthetic process"/>
    <property type="evidence" value="ECO:0007669"/>
    <property type="project" value="UniProtKB-UniPathway"/>
</dbReference>
<evidence type="ECO:0000256" key="3">
    <source>
        <dbReference type="ARBA" id="ARBA00012954"/>
    </source>
</evidence>
<feature type="binding site" evidence="10">
    <location>
        <position position="333"/>
    </location>
    <ligand>
        <name>NAD(+)</name>
        <dbReference type="ChEBI" id="CHEBI:57540"/>
    </ligand>
</feature>
<accession>A0A1G2F377</accession>
<dbReference type="Proteomes" id="UP000177810">
    <property type="component" value="Unassembled WGS sequence"/>
</dbReference>
<dbReference type="SUPFAM" id="SSF52413">
    <property type="entry name" value="UDP-glucose/GDP-mannose dehydrogenase C-terminal domain"/>
    <property type="match status" value="1"/>
</dbReference>
<feature type="binding site" evidence="10">
    <location>
        <position position="269"/>
    </location>
    <ligand>
        <name>NAD(+)</name>
        <dbReference type="ChEBI" id="CHEBI:57540"/>
    </ligand>
</feature>
<dbReference type="SUPFAM" id="SSF48179">
    <property type="entry name" value="6-phosphogluconate dehydrogenase C-terminal domain-like"/>
    <property type="match status" value="1"/>
</dbReference>
<feature type="binding site" evidence="10">
    <location>
        <position position="35"/>
    </location>
    <ligand>
        <name>NAD(+)</name>
        <dbReference type="ChEBI" id="CHEBI:57540"/>
    </ligand>
</feature>
<comment type="catalytic activity">
    <reaction evidence="6 7">
        <text>UDP-alpha-D-glucose + 2 NAD(+) + H2O = UDP-alpha-D-glucuronate + 2 NADH + 3 H(+)</text>
        <dbReference type="Rhea" id="RHEA:23596"/>
        <dbReference type="ChEBI" id="CHEBI:15377"/>
        <dbReference type="ChEBI" id="CHEBI:15378"/>
        <dbReference type="ChEBI" id="CHEBI:57540"/>
        <dbReference type="ChEBI" id="CHEBI:57945"/>
        <dbReference type="ChEBI" id="CHEBI:58052"/>
        <dbReference type="ChEBI" id="CHEBI:58885"/>
        <dbReference type="EC" id="1.1.1.22"/>
    </reaction>
</comment>
<dbReference type="InterPro" id="IPR036220">
    <property type="entry name" value="UDP-Glc/GDP-Man_DH_C_sf"/>
</dbReference>
<keyword evidence="5 7" id="KW-0520">NAD</keyword>
<dbReference type="GO" id="GO:0003979">
    <property type="term" value="F:UDP-glucose 6-dehydrogenase activity"/>
    <property type="evidence" value="ECO:0007669"/>
    <property type="project" value="UniProtKB-EC"/>
</dbReference>
<dbReference type="InterPro" id="IPR017476">
    <property type="entry name" value="UDP-Glc/GDP-Man"/>
</dbReference>
<reference evidence="12 13" key="1">
    <citation type="journal article" date="2016" name="Nat. Commun.">
        <title>Thousands of microbial genomes shed light on interconnected biogeochemical processes in an aquifer system.</title>
        <authorList>
            <person name="Anantharaman K."/>
            <person name="Brown C.T."/>
            <person name="Hug L.A."/>
            <person name="Sharon I."/>
            <person name="Castelle C.J."/>
            <person name="Probst A.J."/>
            <person name="Thomas B.C."/>
            <person name="Singh A."/>
            <person name="Wilkins M.J."/>
            <person name="Karaoz U."/>
            <person name="Brodie E.L."/>
            <person name="Williams K.H."/>
            <person name="Hubbard S.S."/>
            <person name="Banfield J.F."/>
        </authorList>
    </citation>
    <scope>NUCLEOTIDE SEQUENCE [LARGE SCALE GENOMIC DNA]</scope>
</reference>
<dbReference type="PIRSF" id="PIRSF000124">
    <property type="entry name" value="UDPglc_GDPman_dh"/>
    <property type="match status" value="1"/>
</dbReference>
<feature type="binding site" evidence="10">
    <location>
        <position position="30"/>
    </location>
    <ligand>
        <name>NAD(+)</name>
        <dbReference type="ChEBI" id="CHEBI:57540"/>
    </ligand>
</feature>
<feature type="binding site" evidence="9">
    <location>
        <position position="326"/>
    </location>
    <ligand>
        <name>substrate</name>
    </ligand>
</feature>
<dbReference type="GO" id="GO:0051287">
    <property type="term" value="F:NAD binding"/>
    <property type="evidence" value="ECO:0007669"/>
    <property type="project" value="InterPro"/>
</dbReference>
<dbReference type="SUPFAM" id="SSF51735">
    <property type="entry name" value="NAD(P)-binding Rossmann-fold domains"/>
    <property type="match status" value="1"/>
</dbReference>
<dbReference type="Gene3D" id="1.20.5.100">
    <property type="entry name" value="Cytochrome c1, transmembrane anchor, C-terminal"/>
    <property type="match status" value="1"/>
</dbReference>
<evidence type="ECO:0000256" key="6">
    <source>
        <dbReference type="ARBA" id="ARBA00047473"/>
    </source>
</evidence>
<feature type="domain" description="UDP-glucose/GDP-mannose dehydrogenase C-terminal" evidence="11">
    <location>
        <begin position="319"/>
        <end position="421"/>
    </location>
</feature>
<feature type="binding site" evidence="10">
    <location>
        <position position="121"/>
    </location>
    <ligand>
        <name>NAD(+)</name>
        <dbReference type="ChEBI" id="CHEBI:57540"/>
    </ligand>
</feature>
<evidence type="ECO:0000259" key="11">
    <source>
        <dbReference type="SMART" id="SM00984"/>
    </source>
</evidence>
<comment type="pathway">
    <text evidence="1">Nucleotide-sugar biosynthesis; UDP-alpha-D-glucuronate biosynthesis; UDP-alpha-D-glucuronate from UDP-alpha-D-glucose: step 1/1.</text>
</comment>
<evidence type="ECO:0000256" key="9">
    <source>
        <dbReference type="PIRSR" id="PIRSR500134-2"/>
    </source>
</evidence>
<feature type="active site" description="Nucleophile" evidence="8">
    <location>
        <position position="266"/>
    </location>
</feature>
<dbReference type="EC" id="1.1.1.22" evidence="3 7"/>
<dbReference type="InterPro" id="IPR014027">
    <property type="entry name" value="UDP-Glc/GDP-Man_DH_C"/>
</dbReference>
<protein>
    <recommendedName>
        <fullName evidence="3 7">UDP-glucose 6-dehydrogenase</fullName>
        <ecNumber evidence="3 7">1.1.1.22</ecNumber>
    </recommendedName>
</protein>
<name>A0A1G2F377_9BACT</name>
<comment type="caution">
    <text evidence="12">The sequence shown here is derived from an EMBL/GenBank/DDBJ whole genome shotgun (WGS) entry which is preliminary data.</text>
</comment>
<dbReference type="AlphaFoldDB" id="A0A1G2F377"/>
<feature type="binding site" evidence="10">
    <location>
        <position position="158"/>
    </location>
    <ligand>
        <name>NAD(+)</name>
        <dbReference type="ChEBI" id="CHEBI:57540"/>
    </ligand>
</feature>
<dbReference type="InterPro" id="IPR008927">
    <property type="entry name" value="6-PGluconate_DH-like_C_sf"/>
</dbReference>
<dbReference type="NCBIfam" id="TIGR03026">
    <property type="entry name" value="NDP-sugDHase"/>
    <property type="match status" value="1"/>
</dbReference>
<proteinExistence type="inferred from homology"/>
<dbReference type="Gene3D" id="3.40.50.720">
    <property type="entry name" value="NAD(P)-binding Rossmann-like Domain"/>
    <property type="match status" value="2"/>
</dbReference>
<dbReference type="UniPathway" id="UPA00038">
    <property type="reaction ID" value="UER00491"/>
</dbReference>
<dbReference type="GO" id="GO:0000271">
    <property type="term" value="P:polysaccharide biosynthetic process"/>
    <property type="evidence" value="ECO:0007669"/>
    <property type="project" value="InterPro"/>
</dbReference>
<dbReference type="PIRSF" id="PIRSF500134">
    <property type="entry name" value="UDPglc_DH_bac"/>
    <property type="match status" value="1"/>
</dbReference>
<dbReference type="PANTHER" id="PTHR43750:SF3">
    <property type="entry name" value="UDP-GLUCOSE 6-DEHYDROGENASE TUAD"/>
    <property type="match status" value="1"/>
</dbReference>
<dbReference type="STRING" id="1801990.A2V69_00305"/>
<feature type="binding site" evidence="9">
    <location>
        <begin position="255"/>
        <end position="259"/>
    </location>
    <ligand>
        <name>substrate</name>
    </ligand>
</feature>
<dbReference type="SMART" id="SM00984">
    <property type="entry name" value="UDPG_MGDP_dh_C"/>
    <property type="match status" value="1"/>
</dbReference>
<organism evidence="12 13">
    <name type="scientific">Candidatus Portnoybacteria bacterium RBG_13_40_8</name>
    <dbReference type="NCBI Taxonomy" id="1801990"/>
    <lineage>
        <taxon>Bacteria</taxon>
        <taxon>Candidatus Portnoyibacteriota</taxon>
    </lineage>
</organism>
<dbReference type="PANTHER" id="PTHR43750">
    <property type="entry name" value="UDP-GLUCOSE 6-DEHYDROGENASE TUAD"/>
    <property type="match status" value="1"/>
</dbReference>
<gene>
    <name evidence="12" type="ORF">A2V69_00305</name>
</gene>
<dbReference type="InterPro" id="IPR014026">
    <property type="entry name" value="UDP-Glc/GDP-Man_DH_dimer"/>
</dbReference>
<evidence type="ECO:0000313" key="12">
    <source>
        <dbReference type="EMBL" id="OGZ32212.1"/>
    </source>
</evidence>
<sequence length="436" mass="48694">MKLLCIGSGYVGLVSGTCFADLGNEVVCLDIDEKKIESLSRGIIPIYEPGLKELVDRNIKLGRLRFTSDSEKAIREADIIFICVGTPPKPNGEADMSFTYAAAENIGRFMGSYKIIANKSTVPVGTAEKVRKIISEELRKGKKNIEFDVVSNPEFLREGAAVKDFQNPDRIIIGVSSDKARDILARLYKPISRADKPIVFTTEKNAELIKYASNAMLATRISFMNELSQLCEEMGADIKAIARGMALDTRIGPRFLQAGCGYGGSCFPKDVKALGQMLEQHGLTSNLMRTVDYINERQKRSLVPKLKKFLPKLDGKIIAIWGLSFKPRTDDIRESPALTVIDQLLKEDAQVRAYDPEATENAKQLFKKGVFFANNSYEALEGADALIILTEWDEFREPDFARMKKLMKQHIILDGRNIYEPADIEKLGFNYKGVGR</sequence>
<evidence type="ECO:0000256" key="2">
    <source>
        <dbReference type="ARBA" id="ARBA00006601"/>
    </source>
</evidence>
<feature type="binding site" evidence="10">
    <location>
        <position position="86"/>
    </location>
    <ligand>
        <name>NAD(+)</name>
        <dbReference type="ChEBI" id="CHEBI:57540"/>
    </ligand>
</feature>
<dbReference type="InterPro" id="IPR001732">
    <property type="entry name" value="UDP-Glc/GDP-Man_DH_N"/>
</dbReference>
<evidence type="ECO:0000313" key="13">
    <source>
        <dbReference type="Proteomes" id="UP000177810"/>
    </source>
</evidence>
<dbReference type="InterPro" id="IPR028357">
    <property type="entry name" value="UDPglc_DH_bac"/>
</dbReference>
<evidence type="ECO:0000256" key="8">
    <source>
        <dbReference type="PIRSR" id="PIRSR500134-1"/>
    </source>
</evidence>
<dbReference type="Pfam" id="PF03721">
    <property type="entry name" value="UDPG_MGDP_dh_N"/>
    <property type="match status" value="1"/>
</dbReference>